<dbReference type="CDD" id="cd00531">
    <property type="entry name" value="NTF2_like"/>
    <property type="match status" value="1"/>
</dbReference>
<proteinExistence type="predicted"/>
<keyword evidence="3" id="KW-1185">Reference proteome</keyword>
<gene>
    <name evidence="2" type="ORF">MUB46_23240</name>
</gene>
<dbReference type="RefSeq" id="WP_261618372.1">
    <property type="nucleotide sequence ID" value="NZ_JALIDZ010000015.1"/>
</dbReference>
<protein>
    <submittedName>
        <fullName evidence="2">Nuclear transport factor 2 family protein</fullName>
    </submittedName>
</protein>
<evidence type="ECO:0000313" key="2">
    <source>
        <dbReference type="EMBL" id="MCT8974783.1"/>
    </source>
</evidence>
<dbReference type="EMBL" id="JALIDZ010000015">
    <property type="protein sequence ID" value="MCT8974783.1"/>
    <property type="molecule type" value="Genomic_DNA"/>
</dbReference>
<accession>A0AAW5R768</accession>
<dbReference type="AlphaFoldDB" id="A0AAW5R768"/>
<dbReference type="Proteomes" id="UP001320898">
    <property type="component" value="Unassembled WGS sequence"/>
</dbReference>
<sequence length="138" mass="15636">MTDAQTKTIDLVARYYRAFNTGNVEGMLDCLGDHVVHDVNQGERRVGKEAFREFLAHMNRCYTEQAVDLLVMATDDGARAAAEFTILGAYQVTDEGLPEARGQTYRLPVGAFFEIENHRIVRVTNYYNLKDWVAQVEA</sequence>
<dbReference type="InterPro" id="IPR032710">
    <property type="entry name" value="NTF2-like_dom_sf"/>
</dbReference>
<dbReference type="NCBIfam" id="TIGR02096">
    <property type="entry name" value="ketosteroid isomerase-related protein"/>
    <property type="match status" value="1"/>
</dbReference>
<dbReference type="InterPro" id="IPR037401">
    <property type="entry name" value="SnoaL-like"/>
</dbReference>
<dbReference type="Gene3D" id="3.10.450.50">
    <property type="match status" value="1"/>
</dbReference>
<dbReference type="InterPro" id="IPR011721">
    <property type="entry name" value="CHP02096"/>
</dbReference>
<comment type="caution">
    <text evidence="2">The sequence shown here is derived from an EMBL/GenBank/DDBJ whole genome shotgun (WGS) entry which is preliminary data.</text>
</comment>
<name>A0AAW5R768_9HYPH</name>
<evidence type="ECO:0000259" key="1">
    <source>
        <dbReference type="Pfam" id="PF12680"/>
    </source>
</evidence>
<reference evidence="2 3" key="1">
    <citation type="submission" date="2022-04" db="EMBL/GenBank/DDBJ databases">
        <authorList>
            <person name="Ye Y.-Q."/>
            <person name="Du Z.-J."/>
        </authorList>
    </citation>
    <scope>NUCLEOTIDE SEQUENCE [LARGE SCALE GENOMIC DNA]</scope>
    <source>
        <strain evidence="2 3">A6E488</strain>
    </source>
</reference>
<feature type="domain" description="SnoaL-like" evidence="1">
    <location>
        <begin position="12"/>
        <end position="123"/>
    </location>
</feature>
<dbReference type="Pfam" id="PF12680">
    <property type="entry name" value="SnoaL_2"/>
    <property type="match status" value="1"/>
</dbReference>
<evidence type="ECO:0000313" key="3">
    <source>
        <dbReference type="Proteomes" id="UP001320898"/>
    </source>
</evidence>
<organism evidence="2 3">
    <name type="scientific">Microbaculum marinisediminis</name>
    <dbReference type="NCBI Taxonomy" id="2931392"/>
    <lineage>
        <taxon>Bacteria</taxon>
        <taxon>Pseudomonadati</taxon>
        <taxon>Pseudomonadota</taxon>
        <taxon>Alphaproteobacteria</taxon>
        <taxon>Hyphomicrobiales</taxon>
        <taxon>Tepidamorphaceae</taxon>
        <taxon>Microbaculum</taxon>
    </lineage>
</organism>
<dbReference type="SUPFAM" id="SSF54427">
    <property type="entry name" value="NTF2-like"/>
    <property type="match status" value="1"/>
</dbReference>